<evidence type="ECO:0000313" key="4">
    <source>
        <dbReference type="Proteomes" id="UP000001610"/>
    </source>
</evidence>
<evidence type="ECO:0000256" key="1">
    <source>
        <dbReference type="SAM" id="MobiDB-lite"/>
    </source>
</evidence>
<keyword evidence="2" id="KW-1133">Transmembrane helix</keyword>
<dbReference type="OrthoDB" id="3205825at2759"/>
<dbReference type="AlphaFoldDB" id="G3JSK0"/>
<sequence length="433" mass="48387">MLDLPSLYFGAFVGVFAFTLVEICAQTRRIVQRARAWGWANGYLYMIWSEGLVNLVLAVITILHFNDRIPGTLAFYFGTVTMWALQTQVLSQIIANRVCLIMVSRQRATWMRWGLFALILGVNVGVYVIWIPAYLPNAGPARKRLNDIFEKFEKSFFLVVDLGLNAFFLYLVRFRLIAGGLPKYWALFKMNLVLIVVSTAMDAALLGMLSLSDPYVYVALASRNMAIGNADSPYRYVQFAPLAYTIKLYIELVMTSLIAKVVSSEGAPGQVASISGYPSFQPPLPMGHADKYGSTKSIFGDKSIFEGASFAPPASKFDAQSVRSATLSYHTDIEGRYEVAGDEGYLEPVPETSIIKTVTTTVVSEDKNKQPVKSVAGSVRSHKSRLRAGAYDDWINEEPVPPIPERQKSVSTTRSKSRRKRHPLTSRFNQRQR</sequence>
<dbReference type="KEGG" id="cmt:CCM_08892"/>
<feature type="transmembrane region" description="Helical" evidence="2">
    <location>
        <begin position="45"/>
        <end position="65"/>
    </location>
</feature>
<protein>
    <submittedName>
        <fullName evidence="3">Uncharacterized protein</fullName>
    </submittedName>
</protein>
<dbReference type="OMA" id="KYWALFK"/>
<feature type="transmembrane region" description="Helical" evidence="2">
    <location>
        <begin position="155"/>
        <end position="172"/>
    </location>
</feature>
<dbReference type="PANTHER" id="PTHR35179">
    <property type="entry name" value="PROTEIN CBG02620"/>
    <property type="match status" value="1"/>
</dbReference>
<feature type="region of interest" description="Disordered" evidence="1">
    <location>
        <begin position="367"/>
        <end position="433"/>
    </location>
</feature>
<keyword evidence="2" id="KW-0812">Transmembrane</keyword>
<feature type="transmembrane region" description="Helical" evidence="2">
    <location>
        <begin position="85"/>
        <end position="103"/>
    </location>
</feature>
<dbReference type="EMBL" id="JH126405">
    <property type="protein sequence ID" value="EGX88846.1"/>
    <property type="molecule type" value="Genomic_DNA"/>
</dbReference>
<accession>G3JSK0</accession>
<dbReference type="PANTHER" id="PTHR35179:SF2">
    <property type="entry name" value="START DOMAIN-CONTAINING PROTEIN"/>
    <property type="match status" value="1"/>
</dbReference>
<evidence type="ECO:0000313" key="3">
    <source>
        <dbReference type="EMBL" id="EGX88846.1"/>
    </source>
</evidence>
<keyword evidence="4" id="KW-1185">Reference proteome</keyword>
<dbReference type="GeneID" id="18170897"/>
<organism evidence="3 4">
    <name type="scientific">Cordyceps militaris (strain CM01)</name>
    <name type="common">Caterpillar fungus</name>
    <dbReference type="NCBI Taxonomy" id="983644"/>
    <lineage>
        <taxon>Eukaryota</taxon>
        <taxon>Fungi</taxon>
        <taxon>Dikarya</taxon>
        <taxon>Ascomycota</taxon>
        <taxon>Pezizomycotina</taxon>
        <taxon>Sordariomycetes</taxon>
        <taxon>Hypocreomycetidae</taxon>
        <taxon>Hypocreales</taxon>
        <taxon>Cordycipitaceae</taxon>
        <taxon>Cordyceps</taxon>
    </lineage>
</organism>
<dbReference type="eggNOG" id="ENOG502S67X">
    <property type="taxonomic scope" value="Eukaryota"/>
</dbReference>
<feature type="transmembrane region" description="Helical" evidence="2">
    <location>
        <begin position="115"/>
        <end position="135"/>
    </location>
</feature>
<dbReference type="HOGENOM" id="CLU_633146_0_0_1"/>
<feature type="transmembrane region" description="Helical" evidence="2">
    <location>
        <begin position="6"/>
        <end position="25"/>
    </location>
</feature>
<proteinExistence type="predicted"/>
<feature type="transmembrane region" description="Helical" evidence="2">
    <location>
        <begin position="192"/>
        <end position="211"/>
    </location>
</feature>
<reference evidence="3 4" key="1">
    <citation type="journal article" date="2011" name="Genome Biol.">
        <title>Genome sequence of the insect pathogenic fungus Cordyceps militaris, a valued traditional Chinese medicine.</title>
        <authorList>
            <person name="Zheng P."/>
            <person name="Xia Y."/>
            <person name="Xiao G."/>
            <person name="Xiong C."/>
            <person name="Hu X."/>
            <person name="Zhang S."/>
            <person name="Zheng H."/>
            <person name="Huang Y."/>
            <person name="Zhou Y."/>
            <person name="Wang S."/>
            <person name="Zhao G.P."/>
            <person name="Liu X."/>
            <person name="St Leger R.J."/>
            <person name="Wang C."/>
        </authorList>
    </citation>
    <scope>NUCLEOTIDE SEQUENCE [LARGE SCALE GENOMIC DNA]</scope>
    <source>
        <strain evidence="3 4">CM01</strain>
    </source>
</reference>
<feature type="compositionally biased region" description="Basic residues" evidence="1">
    <location>
        <begin position="415"/>
        <end position="433"/>
    </location>
</feature>
<gene>
    <name evidence="3" type="ORF">CCM_08892</name>
</gene>
<name>G3JSK0_CORMM</name>
<evidence type="ECO:0000256" key="2">
    <source>
        <dbReference type="SAM" id="Phobius"/>
    </source>
</evidence>
<dbReference type="InParanoid" id="G3JSK0"/>
<dbReference type="VEuPathDB" id="FungiDB:CCM_08892"/>
<dbReference type="RefSeq" id="XP_006674091.1">
    <property type="nucleotide sequence ID" value="XM_006674028.1"/>
</dbReference>
<keyword evidence="2" id="KW-0472">Membrane</keyword>
<dbReference type="Proteomes" id="UP000001610">
    <property type="component" value="Unassembled WGS sequence"/>
</dbReference>